<name>A0A1S8T4I0_9CLOT</name>
<dbReference type="AlphaFoldDB" id="A0A1S8T4I0"/>
<reference evidence="4 5" key="1">
    <citation type="submission" date="2016-05" db="EMBL/GenBank/DDBJ databases">
        <title>Microbial solvent formation.</title>
        <authorList>
            <person name="Poehlein A."/>
            <person name="Montoya Solano J.D."/>
            <person name="Flitsch S."/>
            <person name="Krabben P."/>
            <person name="Duerre P."/>
            <person name="Daniel R."/>
        </authorList>
    </citation>
    <scope>NUCLEOTIDE SEQUENCE [LARGE SCALE GENOMIC DNA]</scope>
    <source>
        <strain evidence="4 5">DSM 2619</strain>
    </source>
</reference>
<dbReference type="Gene3D" id="3.40.50.2000">
    <property type="entry name" value="Glycogen Phosphorylase B"/>
    <property type="match status" value="2"/>
</dbReference>
<dbReference type="STRING" id="29367.CLPUN_46550"/>
<dbReference type="SUPFAM" id="SSF53756">
    <property type="entry name" value="UDP-Glycosyltransferase/glycogen phosphorylase"/>
    <property type="match status" value="1"/>
</dbReference>
<evidence type="ECO:0000313" key="4">
    <source>
        <dbReference type="EMBL" id="OOM72680.1"/>
    </source>
</evidence>
<dbReference type="InterPro" id="IPR050271">
    <property type="entry name" value="UDP-glycosyltransferase"/>
</dbReference>
<dbReference type="InterPro" id="IPR010610">
    <property type="entry name" value="EryCIII-like_C"/>
</dbReference>
<gene>
    <name evidence="4" type="ORF">CLPUN_46550</name>
</gene>
<dbReference type="RefSeq" id="WP_242954239.1">
    <property type="nucleotide sequence ID" value="NZ_LZZM01000221.1"/>
</dbReference>
<evidence type="ECO:0000313" key="5">
    <source>
        <dbReference type="Proteomes" id="UP000190890"/>
    </source>
</evidence>
<dbReference type="PANTHER" id="PTHR48043:SF145">
    <property type="entry name" value="FI06409P-RELATED"/>
    <property type="match status" value="1"/>
</dbReference>
<dbReference type="PANTHER" id="PTHR48043">
    <property type="entry name" value="EG:EG0003.4 PROTEIN-RELATED"/>
    <property type="match status" value="1"/>
</dbReference>
<protein>
    <recommendedName>
        <fullName evidence="3">Erythromycin biosynthesis protein CIII-like C-terminal domain-containing protein</fullName>
    </recommendedName>
</protein>
<proteinExistence type="predicted"/>
<evidence type="ECO:0000256" key="2">
    <source>
        <dbReference type="ARBA" id="ARBA00022679"/>
    </source>
</evidence>
<dbReference type="Proteomes" id="UP000190890">
    <property type="component" value="Unassembled WGS sequence"/>
</dbReference>
<dbReference type="Pfam" id="PF06722">
    <property type="entry name" value="EryCIII-like_C"/>
    <property type="match status" value="1"/>
</dbReference>
<organism evidence="4 5">
    <name type="scientific">Clostridium puniceum</name>
    <dbReference type="NCBI Taxonomy" id="29367"/>
    <lineage>
        <taxon>Bacteria</taxon>
        <taxon>Bacillati</taxon>
        <taxon>Bacillota</taxon>
        <taxon>Clostridia</taxon>
        <taxon>Eubacteriales</taxon>
        <taxon>Clostridiaceae</taxon>
        <taxon>Clostridium</taxon>
    </lineage>
</organism>
<keyword evidence="2" id="KW-0808">Transferase</keyword>
<comment type="caution">
    <text evidence="4">The sequence shown here is derived from an EMBL/GenBank/DDBJ whole genome shotgun (WGS) entry which is preliminary data.</text>
</comment>
<evidence type="ECO:0000259" key="3">
    <source>
        <dbReference type="Pfam" id="PF06722"/>
    </source>
</evidence>
<dbReference type="GO" id="GO:0016757">
    <property type="term" value="F:glycosyltransferase activity"/>
    <property type="evidence" value="ECO:0007669"/>
    <property type="project" value="UniProtKB-KW"/>
</dbReference>
<evidence type="ECO:0000256" key="1">
    <source>
        <dbReference type="ARBA" id="ARBA00022676"/>
    </source>
</evidence>
<feature type="domain" description="Erythromycin biosynthesis protein CIII-like C-terminal" evidence="3">
    <location>
        <begin position="236"/>
        <end position="332"/>
    </location>
</feature>
<keyword evidence="1" id="KW-0328">Glycosyltransferase</keyword>
<sequence length="358" mass="40491">MALCAAEDSNYHNIENVKNYYAPIPFLLGIPEFTNKNVFKTSQLTGIQQRKTMNSFEEVLHFMGIINEELFANDIYCIRKAIQEFKPDVIYSEFRIAAVVAAKLENIKVATGYSFPVQKSFACNPEYSKGVNKYLEENNLNKVESVLDIFDWADLKIVPSSYEIEPIDGKNIVFVGPLSFPNTISIKKEKNKIVAYMGNGTISPMKLIEELTKAFENSKYQVYIATEQVEPYKKNNINVNKRFDFNELMPEATVYINHGGQNSIMTGLIYGVPQIICPGNVFERKYNASSIVKLKTGKMLEVNDFDYKIIKGIVDEFNENLEYVNNSKKAGDVLLNLGGATKAVQAIEDLIENSLLKN</sequence>
<dbReference type="EMBL" id="LZZM01000221">
    <property type="protein sequence ID" value="OOM72680.1"/>
    <property type="molecule type" value="Genomic_DNA"/>
</dbReference>
<accession>A0A1S8T4I0</accession>
<keyword evidence="5" id="KW-1185">Reference proteome</keyword>